<dbReference type="KEGG" id="apal:BN85414210"/>
<evidence type="ECO:0000256" key="5">
    <source>
        <dbReference type="ARBA" id="ARBA00022989"/>
    </source>
</evidence>
<dbReference type="PANTHER" id="PTHR43744">
    <property type="entry name" value="ABC TRANSPORTER PERMEASE PROTEIN MG189-RELATED-RELATED"/>
    <property type="match status" value="1"/>
</dbReference>
<keyword evidence="5 7" id="KW-1133">Transmembrane helix</keyword>
<dbReference type="InterPro" id="IPR035906">
    <property type="entry name" value="MetI-like_sf"/>
</dbReference>
<feature type="transmembrane region" description="Helical" evidence="7">
    <location>
        <begin position="80"/>
        <end position="104"/>
    </location>
</feature>
<keyword evidence="4 7" id="KW-0812">Transmembrane</keyword>
<dbReference type="GO" id="GO:0005886">
    <property type="term" value="C:plasma membrane"/>
    <property type="evidence" value="ECO:0007669"/>
    <property type="project" value="UniProtKB-SubCell"/>
</dbReference>
<dbReference type="RefSeq" id="WP_030003881.1">
    <property type="nucleotide sequence ID" value="NC_022538.1"/>
</dbReference>
<keyword evidence="3" id="KW-1003">Cell membrane</keyword>
<proteinExistence type="inferred from homology"/>
<accession>U4KM18</accession>
<dbReference type="OrthoDB" id="9787837at2"/>
<evidence type="ECO:0000256" key="3">
    <source>
        <dbReference type="ARBA" id="ARBA00022475"/>
    </source>
</evidence>
<feature type="transmembrane region" description="Helical" evidence="7">
    <location>
        <begin position="21"/>
        <end position="41"/>
    </location>
</feature>
<keyword evidence="10" id="KW-1185">Reference proteome</keyword>
<feature type="transmembrane region" description="Helical" evidence="7">
    <location>
        <begin position="116"/>
        <end position="139"/>
    </location>
</feature>
<evidence type="ECO:0000313" key="9">
    <source>
        <dbReference type="EMBL" id="CCV64998.1"/>
    </source>
</evidence>
<dbReference type="EMBL" id="FO681347">
    <property type="protein sequence ID" value="CCV64998.1"/>
    <property type="molecule type" value="Genomic_DNA"/>
</dbReference>
<dbReference type="HOGENOM" id="CLU_016047_1_1_14"/>
<organism evidence="9 10">
    <name type="scientific">Alteracholeplasma palmae (strain ATCC 49389 / J233)</name>
    <name type="common">Acholeplasma palmae</name>
    <dbReference type="NCBI Taxonomy" id="1318466"/>
    <lineage>
        <taxon>Bacteria</taxon>
        <taxon>Bacillati</taxon>
        <taxon>Mycoplasmatota</taxon>
        <taxon>Mollicutes</taxon>
        <taxon>Acholeplasmatales</taxon>
        <taxon>Acholeplasmataceae</taxon>
        <taxon>Acholeplasma</taxon>
    </lineage>
</organism>
<sequence length="297" mass="33422">MTESQKQLKNQRTANIIQKTLVYTFLGIMALIMIIPFYWMVITALKSATEVELSPPTLFPKELIWQNFSEALEKANLIRYFINTIIVAAVSTVFGTFFAILMAFALSRLQFKGRDLIFTILLATMMIPGEMMVLTNYITVSKLGWVDPGGGARVLGGPYYAMIIPFLVSVANVYLLRNTFRQVPNELYYAAKVDGVGDWKYLWKVMVPMAKSSIITIVILKIMGTWNSYAWPNLVANDNFRLITNGLRSAFTNSDTGNTSFHLQMAATIIVTVPLLILFMVFRKYIMTGVSRSGIKG</sequence>
<dbReference type="Gene3D" id="1.10.3720.10">
    <property type="entry name" value="MetI-like"/>
    <property type="match status" value="1"/>
</dbReference>
<dbReference type="InterPro" id="IPR000515">
    <property type="entry name" value="MetI-like"/>
</dbReference>
<feature type="transmembrane region" description="Helical" evidence="7">
    <location>
        <begin position="159"/>
        <end position="180"/>
    </location>
</feature>
<dbReference type="AlphaFoldDB" id="U4KM18"/>
<dbReference type="CDD" id="cd06261">
    <property type="entry name" value="TM_PBP2"/>
    <property type="match status" value="1"/>
</dbReference>
<evidence type="ECO:0000256" key="6">
    <source>
        <dbReference type="ARBA" id="ARBA00023136"/>
    </source>
</evidence>
<dbReference type="GO" id="GO:0055085">
    <property type="term" value="P:transmembrane transport"/>
    <property type="evidence" value="ECO:0007669"/>
    <property type="project" value="InterPro"/>
</dbReference>
<dbReference type="PROSITE" id="PS50928">
    <property type="entry name" value="ABC_TM1"/>
    <property type="match status" value="1"/>
</dbReference>
<dbReference type="Proteomes" id="UP000032740">
    <property type="component" value="Chromosome"/>
</dbReference>
<dbReference type="SUPFAM" id="SSF161098">
    <property type="entry name" value="MetI-like"/>
    <property type="match status" value="1"/>
</dbReference>
<keyword evidence="6 7" id="KW-0472">Membrane</keyword>
<evidence type="ECO:0000256" key="4">
    <source>
        <dbReference type="ARBA" id="ARBA00022692"/>
    </source>
</evidence>
<name>U4KM18_ALTPJ</name>
<dbReference type="STRING" id="1318466.BN85414210"/>
<comment type="subcellular location">
    <subcellularLocation>
        <location evidence="1 7">Cell membrane</location>
        <topology evidence="1 7">Multi-pass membrane protein</topology>
    </subcellularLocation>
</comment>
<gene>
    <name evidence="9" type="ORF">BN85414210</name>
</gene>
<comment type="similarity">
    <text evidence="7">Belongs to the binding-protein-dependent transport system permease family.</text>
</comment>
<evidence type="ECO:0000313" key="10">
    <source>
        <dbReference type="Proteomes" id="UP000032740"/>
    </source>
</evidence>
<keyword evidence="2 7" id="KW-0813">Transport</keyword>
<dbReference type="PANTHER" id="PTHR43744:SF12">
    <property type="entry name" value="ABC TRANSPORTER PERMEASE PROTEIN MG189-RELATED"/>
    <property type="match status" value="1"/>
</dbReference>
<dbReference type="Pfam" id="PF00528">
    <property type="entry name" value="BPD_transp_1"/>
    <property type="match status" value="1"/>
</dbReference>
<evidence type="ECO:0000259" key="8">
    <source>
        <dbReference type="PROSITE" id="PS50928"/>
    </source>
</evidence>
<evidence type="ECO:0000256" key="2">
    <source>
        <dbReference type="ARBA" id="ARBA00022448"/>
    </source>
</evidence>
<reference evidence="9 10" key="1">
    <citation type="journal article" date="2013" name="J. Mol. Microbiol. Biotechnol.">
        <title>Analysis of the Complete Genomes of Acholeplasma brassicae , A. palmae and A. laidlawii and Their Comparison to the Obligate Parasites from ' Candidatus Phytoplasma'.</title>
        <authorList>
            <person name="Kube M."/>
            <person name="Siewert C."/>
            <person name="Migdoll A.M."/>
            <person name="Duduk B."/>
            <person name="Holz S."/>
            <person name="Rabus R."/>
            <person name="Seemuller E."/>
            <person name="Mitrovic J."/>
            <person name="Muller I."/>
            <person name="Buttner C."/>
            <person name="Reinhardt R."/>
        </authorList>
    </citation>
    <scope>NUCLEOTIDE SEQUENCE [LARGE SCALE GENOMIC DNA]</scope>
    <source>
        <strain evidence="9 10">J233</strain>
    </source>
</reference>
<evidence type="ECO:0000256" key="7">
    <source>
        <dbReference type="RuleBase" id="RU363032"/>
    </source>
</evidence>
<protein>
    <submittedName>
        <fullName evidence="9">Sugar ABC superfamily transporter, permease</fullName>
    </submittedName>
</protein>
<feature type="transmembrane region" description="Helical" evidence="7">
    <location>
        <begin position="261"/>
        <end position="282"/>
    </location>
</feature>
<feature type="domain" description="ABC transmembrane type-1" evidence="8">
    <location>
        <begin position="81"/>
        <end position="282"/>
    </location>
</feature>
<evidence type="ECO:0000256" key="1">
    <source>
        <dbReference type="ARBA" id="ARBA00004651"/>
    </source>
</evidence>